<feature type="compositionally biased region" description="Polar residues" evidence="1">
    <location>
        <begin position="36"/>
        <end position="50"/>
    </location>
</feature>
<reference evidence="3" key="1">
    <citation type="submission" date="2024-06" db="EMBL/GenBank/DDBJ databases">
        <title>Multi-omics analyses provide insights into the biosynthesis of the anticancer antibiotic pleurotin in Hohenbuehelia grisea.</title>
        <authorList>
            <person name="Weaver J.A."/>
            <person name="Alberti F."/>
        </authorList>
    </citation>
    <scope>NUCLEOTIDE SEQUENCE [LARGE SCALE GENOMIC DNA]</scope>
    <source>
        <strain evidence="3">T-177</strain>
    </source>
</reference>
<feature type="compositionally biased region" description="Pro residues" evidence="1">
    <location>
        <begin position="1039"/>
        <end position="1055"/>
    </location>
</feature>
<feature type="compositionally biased region" description="Polar residues" evidence="1">
    <location>
        <begin position="776"/>
        <end position="795"/>
    </location>
</feature>
<dbReference type="EMBL" id="JASNQZ010000006">
    <property type="protein sequence ID" value="KAL0956794.1"/>
    <property type="molecule type" value="Genomic_DNA"/>
</dbReference>
<dbReference type="InterPro" id="IPR052293">
    <property type="entry name" value="SRRP"/>
</dbReference>
<dbReference type="CDD" id="cd06503">
    <property type="entry name" value="ATP-synt_Fo_b"/>
    <property type="match status" value="1"/>
</dbReference>
<feature type="compositionally biased region" description="Low complexity" evidence="1">
    <location>
        <begin position="95"/>
        <end position="104"/>
    </location>
</feature>
<name>A0ABR3JLW4_9AGAR</name>
<sequence>MEPPTPLQAPSFTNFQFQSIGKEPELLKRMRVPDTGEQQFSPSRTSSPSQDHIPLDVKPLRPLARPSLFQALAGESRDEAEAPVSTHLGNDMDVDMSSSSHDMSIQSPASHPHGLNALTQSPQISSGVTSQYIDSTPQAPPLAQVQVTTAVTCDPSSQRVFKPDPSLTPSISSMQLQYPDPTRSPTPRKPDITLDASRPTPTPESHPRLSLGDRLPTLRALHTRLRSSMSLISDSGSSVNRAISLNQSALSQSETSLSVARHAESLAKEALNSAQVAWKAAQQGVQAAEQSNAHAQEALKIVEELHDTESARLDKLHSLNDDLDALGVWLSEHEEDVQASTERREAQMPSHVPQAIPSATSLPHGDPPSTSIPSAPTAATTSHSSTSNSSLSTVALAQSAITAGASATGRRISRVEHFAAKLAMAQADVERYQAELDEAERLKTLREEEERARLAKKAEMEARLKREKEEAERRSREQAEAEIARKEREEAARKDAEETARKAKEEAVRKAKEEAVRKAKEEAARKAKEEAARKAKEEAIRQAQEEAARKAKKEEAARKAMEEAVRKEKEEAARQERERKAKEARERELKEAEAARLREKEETERRVREAEEAAARRAKEEAERQAKDAEAQRLAKVAAENAERQRLADEERVKAQLVQRELMRKEVDEQRKRYFAEKHPSAQKSVASLKPQTQRPQPGPSGSQIGNVVAQKTVLATPVTATPTSSPSKPLSSGSKAPARSTQGPATLHNRKASDPVAASSGAVSSSQSGLPTPPSSAQALPQKPLSQADYTSSILHHAHQKQIGRTGQLPQATQSPATRTEGARRQPSLPAIAHIDTEVAATSSESSPQSPEASVHREGRDRGNLPVLRISDISPEAHIANTKDVRKAHGIDWQQQLNERAAKPNYDSDAPLAMSSSQLKKSTMVASKLPPTPDLPAAPKPRSSSNITPPSPAPTQAIPPQLSQSNSSNGLPKPTQPLPRKAQVLSSRNANLKKPPSDHPLPAVSTKAPPTSSTQPPLNRQHSTNKASRSDAKGASATPPPPPKSRPPTQPPPNLQATSIPPYSREAAPASGPSHVTKPSEAVYRAPSPIAPDDGFVDYYNYQEWNAGSRTPPPIDDRARTPPLVDPVIPPVHSHRSSQNGQVAGKKRKTPDDGEQRPTRPSKQANPPRHRVVDHWSPGATSGPKSRQNRPYPGGDYYSPRPGNDHYSPSPTDSTGSPSPFNAGPRPESRQSANAKAPQKKRARPSNREPGPSGAASRQSVGTQQQPVNRSLGERITAGPADTRHRPAYQDSQSFVAEKHVGYDVADSYTKPSLVSRLSSPKEKQRQRSKDNPDPKNSRRGAHNNTRGRGGGQLGLHRIDLQ</sequence>
<feature type="region of interest" description="Disordered" evidence="1">
    <location>
        <begin position="334"/>
        <end position="388"/>
    </location>
</feature>
<feature type="compositionally biased region" description="Basic and acidic residues" evidence="1">
    <location>
        <begin position="661"/>
        <end position="680"/>
    </location>
</feature>
<dbReference type="PANTHER" id="PTHR12239">
    <property type="entry name" value="PROTEIN CBG20215-RELATED"/>
    <property type="match status" value="1"/>
</dbReference>
<feature type="compositionally biased region" description="Low complexity" evidence="1">
    <location>
        <begin position="367"/>
        <end position="388"/>
    </location>
</feature>
<dbReference type="PANTHER" id="PTHR12239:SF41">
    <property type="entry name" value="MEMBRANE ASSOCIATED PROTEIN, PUTATIVE-RELATED"/>
    <property type="match status" value="1"/>
</dbReference>
<feature type="compositionally biased region" description="Polar residues" evidence="1">
    <location>
        <begin position="915"/>
        <end position="926"/>
    </location>
</feature>
<feature type="region of interest" description="Disordered" evidence="1">
    <location>
        <begin position="1"/>
        <end position="121"/>
    </location>
</feature>
<feature type="compositionally biased region" description="Polar residues" evidence="1">
    <location>
        <begin position="1257"/>
        <end position="1270"/>
    </location>
</feature>
<keyword evidence="3" id="KW-1185">Reference proteome</keyword>
<feature type="compositionally biased region" description="Low complexity" evidence="1">
    <location>
        <begin position="1209"/>
        <end position="1221"/>
    </location>
</feature>
<feature type="region of interest" description="Disordered" evidence="1">
    <location>
        <begin position="458"/>
        <end position="1296"/>
    </location>
</feature>
<feature type="compositionally biased region" description="Low complexity" evidence="1">
    <location>
        <begin position="713"/>
        <end position="739"/>
    </location>
</feature>
<feature type="compositionally biased region" description="Basic and acidic residues" evidence="1">
    <location>
        <begin position="855"/>
        <end position="864"/>
    </location>
</feature>
<evidence type="ECO:0000256" key="1">
    <source>
        <dbReference type="SAM" id="MobiDB-lite"/>
    </source>
</evidence>
<feature type="compositionally biased region" description="Pro residues" evidence="1">
    <location>
        <begin position="931"/>
        <end position="940"/>
    </location>
</feature>
<protein>
    <submittedName>
        <fullName evidence="2">Uncharacterized protein</fullName>
    </submittedName>
</protein>
<evidence type="ECO:0000313" key="2">
    <source>
        <dbReference type="EMBL" id="KAL0956794.1"/>
    </source>
</evidence>
<feature type="compositionally biased region" description="Low complexity" evidence="1">
    <location>
        <begin position="841"/>
        <end position="854"/>
    </location>
</feature>
<feature type="compositionally biased region" description="Low complexity" evidence="1">
    <location>
        <begin position="755"/>
        <end position="770"/>
    </location>
</feature>
<organism evidence="2 3">
    <name type="scientific">Hohenbuehelia grisea</name>
    <dbReference type="NCBI Taxonomy" id="104357"/>
    <lineage>
        <taxon>Eukaryota</taxon>
        <taxon>Fungi</taxon>
        <taxon>Dikarya</taxon>
        <taxon>Basidiomycota</taxon>
        <taxon>Agaricomycotina</taxon>
        <taxon>Agaricomycetes</taxon>
        <taxon>Agaricomycetidae</taxon>
        <taxon>Agaricales</taxon>
        <taxon>Pleurotineae</taxon>
        <taxon>Pleurotaceae</taxon>
        <taxon>Hohenbuehelia</taxon>
    </lineage>
</organism>
<feature type="compositionally biased region" description="Basic and acidic residues" evidence="1">
    <location>
        <begin position="458"/>
        <end position="633"/>
    </location>
</feature>
<feature type="compositionally biased region" description="Polar residues" evidence="1">
    <location>
        <begin position="8"/>
        <end position="19"/>
    </location>
</feature>
<feature type="region of interest" description="Disordered" evidence="1">
    <location>
        <begin position="1308"/>
        <end position="1363"/>
    </location>
</feature>
<feature type="compositionally biased region" description="Polar residues" evidence="1">
    <location>
        <begin position="1009"/>
        <end position="1028"/>
    </location>
</feature>
<feature type="compositionally biased region" description="Polar residues" evidence="1">
    <location>
        <begin position="682"/>
        <end position="706"/>
    </location>
</feature>
<gene>
    <name evidence="2" type="ORF">HGRIS_002913</name>
</gene>
<comment type="caution">
    <text evidence="2">The sequence shown here is derived from an EMBL/GenBank/DDBJ whole genome shotgun (WGS) entry which is preliminary data.</text>
</comment>
<dbReference type="Proteomes" id="UP001556367">
    <property type="component" value="Unassembled WGS sequence"/>
</dbReference>
<feature type="compositionally biased region" description="Polar residues" evidence="1">
    <location>
        <begin position="804"/>
        <end position="819"/>
    </location>
</feature>
<feature type="compositionally biased region" description="Basic and acidic residues" evidence="1">
    <location>
        <begin position="1321"/>
        <end position="1338"/>
    </location>
</feature>
<feature type="compositionally biased region" description="Basic and acidic residues" evidence="1">
    <location>
        <begin position="641"/>
        <end position="654"/>
    </location>
</feature>
<accession>A0ABR3JLW4</accession>
<feature type="compositionally biased region" description="Polar residues" evidence="1">
    <location>
        <begin position="167"/>
        <end position="176"/>
    </location>
</feature>
<proteinExistence type="predicted"/>
<feature type="compositionally biased region" description="Basic and acidic residues" evidence="1">
    <location>
        <begin position="22"/>
        <end position="34"/>
    </location>
</feature>
<feature type="region of interest" description="Disordered" evidence="1">
    <location>
        <begin position="155"/>
        <end position="212"/>
    </location>
</feature>
<evidence type="ECO:0000313" key="3">
    <source>
        <dbReference type="Proteomes" id="UP001556367"/>
    </source>
</evidence>
<feature type="compositionally biased region" description="Basic and acidic residues" evidence="1">
    <location>
        <begin position="882"/>
        <end position="891"/>
    </location>
</feature>
<feature type="compositionally biased region" description="Polar residues" evidence="1">
    <location>
        <begin position="1311"/>
        <end position="1320"/>
    </location>
</feature>